<feature type="compositionally biased region" description="Polar residues" evidence="1">
    <location>
        <begin position="49"/>
        <end position="83"/>
    </location>
</feature>
<feature type="compositionally biased region" description="Polar residues" evidence="1">
    <location>
        <begin position="1"/>
        <end position="25"/>
    </location>
</feature>
<name>A0A2S4UQD1_9BASI</name>
<evidence type="ECO:0000313" key="3">
    <source>
        <dbReference type="Proteomes" id="UP000239156"/>
    </source>
</evidence>
<dbReference type="PANTHER" id="PTHR47501:SF5">
    <property type="entry name" value="HAT C-TERMINAL DIMERISATION DOMAIN-CONTAINING PROTEIN"/>
    <property type="match status" value="1"/>
</dbReference>
<comment type="caution">
    <text evidence="2">The sequence shown here is derived from an EMBL/GenBank/DDBJ whole genome shotgun (WGS) entry which is preliminary data.</text>
</comment>
<reference evidence="2" key="1">
    <citation type="submission" date="2017-12" db="EMBL/GenBank/DDBJ databases">
        <title>Gene loss provides genomic basis for host adaptation in cereal stripe rust fungi.</title>
        <authorList>
            <person name="Xia C."/>
        </authorList>
    </citation>
    <scope>NUCLEOTIDE SEQUENCE [LARGE SCALE GENOMIC DNA]</scope>
    <source>
        <strain evidence="2">93-210</strain>
    </source>
</reference>
<proteinExistence type="predicted"/>
<evidence type="ECO:0008006" key="4">
    <source>
        <dbReference type="Google" id="ProtNLM"/>
    </source>
</evidence>
<dbReference type="Proteomes" id="UP000239156">
    <property type="component" value="Unassembled WGS sequence"/>
</dbReference>
<gene>
    <name evidence="2" type="ORF">PSTT_13797</name>
</gene>
<dbReference type="EMBL" id="PKSL01000201">
    <property type="protein sequence ID" value="POV99431.1"/>
    <property type="molecule type" value="Genomic_DNA"/>
</dbReference>
<organism evidence="2 3">
    <name type="scientific">Puccinia striiformis</name>
    <dbReference type="NCBI Taxonomy" id="27350"/>
    <lineage>
        <taxon>Eukaryota</taxon>
        <taxon>Fungi</taxon>
        <taxon>Dikarya</taxon>
        <taxon>Basidiomycota</taxon>
        <taxon>Pucciniomycotina</taxon>
        <taxon>Pucciniomycetes</taxon>
        <taxon>Pucciniales</taxon>
        <taxon>Pucciniaceae</taxon>
        <taxon>Puccinia</taxon>
    </lineage>
</organism>
<sequence>MSEARQSTPPNQTPLGPGPRQSSRIRTPLERPGFIQTHADSRRALQVIVSPSTTGRPSNPPHSQVNVRPGSQQAISESTGDTETSSLLALNQSSQAITTADAPVVGGIVVNLDQDSDDENAKAAKAAKKVKAVKGGFDNPKLYFFDGSPAPDQKNGLTYKCRWCPKSVRVPLSSISNLKTHRDGSIGQTGVRKACPGRHRAIVDGGKFPPSADEEDSAAKKKQNATSTLTAFTQKGRFDNATLNKILVFWIIRQSLPWNRFSDYLLGVAIDYCNANADVYSRTWAATYAHKLYINLQGKVIQDIHLVSEFWVEISLVADVWTTKGNHKAFIGISCCYINQKWEYVMQHLALKYVSWHHNGRYLAAPFANQQLHHGQGLATIIHKKKGDFEHHATNHPRCFCHVLALILGAGLRALKLKAPIEQPTTKPDYFPTLSTIAEEDEESIDKASNPLDEDIQEIDMCEDSEEVDPDDASDGAPSEEDDPPQNEAGGQFSSRSPGSDVNGGIGGTLVKVDYISRRVSSSAAKRAEFKLLAEGEKYDGLQLIPGYGIRWNVAT</sequence>
<dbReference type="PANTHER" id="PTHR47501">
    <property type="entry name" value="TRANSPOSASE-RELATED"/>
    <property type="match status" value="1"/>
</dbReference>
<feature type="region of interest" description="Disordered" evidence="1">
    <location>
        <begin position="464"/>
        <end position="505"/>
    </location>
</feature>
<protein>
    <recommendedName>
        <fullName evidence="4">BED-type domain-containing protein</fullName>
    </recommendedName>
</protein>
<feature type="region of interest" description="Disordered" evidence="1">
    <location>
        <begin position="1"/>
        <end position="83"/>
    </location>
</feature>
<evidence type="ECO:0000313" key="2">
    <source>
        <dbReference type="EMBL" id="POV99431.1"/>
    </source>
</evidence>
<keyword evidence="3" id="KW-1185">Reference proteome</keyword>
<dbReference type="AlphaFoldDB" id="A0A2S4UQD1"/>
<evidence type="ECO:0000256" key="1">
    <source>
        <dbReference type="SAM" id="MobiDB-lite"/>
    </source>
</evidence>
<dbReference type="VEuPathDB" id="FungiDB:PSHT_04359"/>
<dbReference type="VEuPathDB" id="FungiDB:PSHT_13537"/>
<dbReference type="VEuPathDB" id="FungiDB:PSTT_13797"/>
<accession>A0A2S4UQD1</accession>
<feature type="compositionally biased region" description="Acidic residues" evidence="1">
    <location>
        <begin position="464"/>
        <end position="485"/>
    </location>
</feature>